<evidence type="ECO:0000313" key="2">
    <source>
        <dbReference type="Proteomes" id="UP001589854"/>
    </source>
</evidence>
<sequence>MKELEKLNLIQRSILLASILGDGEITKIYRIPEEKTIVIENIMEYNKKGIVNGKLKVSPNCYT</sequence>
<organism evidence="1 2">
    <name type="scientific">Metabacillus herbersteinensis</name>
    <dbReference type="NCBI Taxonomy" id="283816"/>
    <lineage>
        <taxon>Bacteria</taxon>
        <taxon>Bacillati</taxon>
        <taxon>Bacillota</taxon>
        <taxon>Bacilli</taxon>
        <taxon>Bacillales</taxon>
        <taxon>Bacillaceae</taxon>
        <taxon>Metabacillus</taxon>
    </lineage>
</organism>
<dbReference type="Proteomes" id="UP001589854">
    <property type="component" value="Unassembled WGS sequence"/>
</dbReference>
<protein>
    <submittedName>
        <fullName evidence="1">Uncharacterized protein</fullName>
    </submittedName>
</protein>
<reference evidence="1 2" key="1">
    <citation type="submission" date="2024-09" db="EMBL/GenBank/DDBJ databases">
        <authorList>
            <person name="Sun Q."/>
            <person name="Mori K."/>
        </authorList>
    </citation>
    <scope>NUCLEOTIDE SEQUENCE [LARGE SCALE GENOMIC DNA]</scope>
    <source>
        <strain evidence="1 2">CCM 7228</strain>
    </source>
</reference>
<dbReference type="EMBL" id="JBHLVO010000009">
    <property type="protein sequence ID" value="MFC0272203.1"/>
    <property type="molecule type" value="Genomic_DNA"/>
</dbReference>
<gene>
    <name evidence="1" type="ORF">ACFFIX_12230</name>
</gene>
<accession>A0ABV6GFG9</accession>
<keyword evidence="2" id="KW-1185">Reference proteome</keyword>
<comment type="caution">
    <text evidence="1">The sequence shown here is derived from an EMBL/GenBank/DDBJ whole genome shotgun (WGS) entry which is preliminary data.</text>
</comment>
<name>A0ABV6GFG9_9BACI</name>
<proteinExistence type="predicted"/>
<dbReference type="RefSeq" id="WP_378934288.1">
    <property type="nucleotide sequence ID" value="NZ_JBHLVO010000009.1"/>
</dbReference>
<evidence type="ECO:0000313" key="1">
    <source>
        <dbReference type="EMBL" id="MFC0272203.1"/>
    </source>
</evidence>